<dbReference type="InterPro" id="IPR036874">
    <property type="entry name" value="Carbonic_anhydrase_sf"/>
</dbReference>
<dbReference type="CDD" id="cd03378">
    <property type="entry name" value="beta_CA_cladeC"/>
    <property type="match status" value="1"/>
</dbReference>
<feature type="binding site" evidence="6">
    <location>
        <position position="101"/>
    </location>
    <ligand>
        <name>Zn(2+)</name>
        <dbReference type="ChEBI" id="CHEBI:29105"/>
    </ligand>
</feature>
<reference evidence="9" key="1">
    <citation type="submission" date="2016-10" db="EMBL/GenBank/DDBJ databases">
        <authorList>
            <person name="Varghese N."/>
            <person name="Submissions S."/>
        </authorList>
    </citation>
    <scope>NUCLEOTIDE SEQUENCE [LARGE SCALE GENOMIC DNA]</scope>
    <source>
        <strain evidence="9">CGMCC 1.12402</strain>
    </source>
</reference>
<dbReference type="Gene3D" id="3.40.1050.10">
    <property type="entry name" value="Carbonic anhydrase"/>
    <property type="match status" value="1"/>
</dbReference>
<dbReference type="PANTHER" id="PTHR11002">
    <property type="entry name" value="CARBONIC ANHYDRASE"/>
    <property type="match status" value="1"/>
</dbReference>
<dbReference type="InterPro" id="IPR001765">
    <property type="entry name" value="Carbonic_anhydrase"/>
</dbReference>
<dbReference type="InterPro" id="IPR015892">
    <property type="entry name" value="Carbonic_anhydrase_CS"/>
</dbReference>
<accession>A0A1I0QQK9</accession>
<dbReference type="GO" id="GO:0015976">
    <property type="term" value="P:carbon utilization"/>
    <property type="evidence" value="ECO:0007669"/>
    <property type="project" value="InterPro"/>
</dbReference>
<keyword evidence="6" id="KW-0479">Metal-binding</keyword>
<feature type="binding site" evidence="6">
    <location>
        <position position="104"/>
    </location>
    <ligand>
        <name>Zn(2+)</name>
        <dbReference type="ChEBI" id="CHEBI:29105"/>
    </ligand>
</feature>
<evidence type="ECO:0000256" key="4">
    <source>
        <dbReference type="ARBA" id="ARBA00023239"/>
    </source>
</evidence>
<dbReference type="EMBL" id="FOIR01000002">
    <property type="protein sequence ID" value="SEW29608.1"/>
    <property type="molecule type" value="Genomic_DNA"/>
</dbReference>
<dbReference type="AlphaFoldDB" id="A0A1I0QQK9"/>
<gene>
    <name evidence="8" type="ORF">SAMN05216290_2569</name>
</gene>
<evidence type="ECO:0000256" key="1">
    <source>
        <dbReference type="ARBA" id="ARBA00006217"/>
    </source>
</evidence>
<sequence>MTAKEALELLKEGNARYVAGTPEHPNTSVARRNDLTNGQSPFAIVLSCADSRVAPELLFDRGLGELFVIRVAGNVIDDHAIGSIEYAVAHLNTKLIVVLGHESCGAVGASLSGEDPGAHIGSITSKIQPAVAKAKTQEGDLLTNAVKENAKMVGEALAASEPILATAEGLEVVSGYYKLSTGEVDFL</sequence>
<keyword evidence="4 7" id="KW-0456">Lyase</keyword>
<name>A0A1I0QQK9_9BACT</name>
<keyword evidence="9" id="KW-1185">Reference proteome</keyword>
<comment type="function">
    <text evidence="7">Reversible hydration of carbon dioxide.</text>
</comment>
<dbReference type="SMART" id="SM00947">
    <property type="entry name" value="Pro_CA"/>
    <property type="match status" value="1"/>
</dbReference>
<dbReference type="RefSeq" id="WP_090258968.1">
    <property type="nucleotide sequence ID" value="NZ_FOIR01000002.1"/>
</dbReference>
<dbReference type="Proteomes" id="UP000199437">
    <property type="component" value="Unassembled WGS sequence"/>
</dbReference>
<dbReference type="Pfam" id="PF00484">
    <property type="entry name" value="Pro_CA"/>
    <property type="match status" value="1"/>
</dbReference>
<dbReference type="GO" id="GO:0004089">
    <property type="term" value="F:carbonate dehydratase activity"/>
    <property type="evidence" value="ECO:0007669"/>
    <property type="project" value="UniProtKB-UniRule"/>
</dbReference>
<dbReference type="GO" id="GO:0008270">
    <property type="term" value="F:zinc ion binding"/>
    <property type="evidence" value="ECO:0007669"/>
    <property type="project" value="UniProtKB-UniRule"/>
</dbReference>
<evidence type="ECO:0000256" key="2">
    <source>
        <dbReference type="ARBA" id="ARBA00012925"/>
    </source>
</evidence>
<proteinExistence type="inferred from homology"/>
<feature type="binding site" evidence="6">
    <location>
        <position position="50"/>
    </location>
    <ligand>
        <name>Zn(2+)</name>
        <dbReference type="ChEBI" id="CHEBI:29105"/>
    </ligand>
</feature>
<evidence type="ECO:0000256" key="7">
    <source>
        <dbReference type="RuleBase" id="RU003956"/>
    </source>
</evidence>
<comment type="catalytic activity">
    <reaction evidence="5 7">
        <text>hydrogencarbonate + H(+) = CO2 + H2O</text>
        <dbReference type="Rhea" id="RHEA:10748"/>
        <dbReference type="ChEBI" id="CHEBI:15377"/>
        <dbReference type="ChEBI" id="CHEBI:15378"/>
        <dbReference type="ChEBI" id="CHEBI:16526"/>
        <dbReference type="ChEBI" id="CHEBI:17544"/>
        <dbReference type="EC" id="4.2.1.1"/>
    </reaction>
</comment>
<dbReference type="EC" id="4.2.1.1" evidence="2 7"/>
<protein>
    <recommendedName>
        <fullName evidence="2 7">Carbonic anhydrase</fullName>
        <ecNumber evidence="2 7">4.2.1.1</ecNumber>
    </recommendedName>
    <alternativeName>
        <fullName evidence="7">Carbonate dehydratase</fullName>
    </alternativeName>
</protein>
<evidence type="ECO:0000256" key="6">
    <source>
        <dbReference type="PIRSR" id="PIRSR601765-1"/>
    </source>
</evidence>
<dbReference type="GeneID" id="99987263"/>
<comment type="cofactor">
    <cofactor evidence="6">
        <name>Zn(2+)</name>
        <dbReference type="ChEBI" id="CHEBI:29105"/>
    </cofactor>
    <text evidence="6">Binds 1 zinc ion per subunit.</text>
</comment>
<evidence type="ECO:0000313" key="9">
    <source>
        <dbReference type="Proteomes" id="UP000199437"/>
    </source>
</evidence>
<dbReference type="STRING" id="1267423.SAMN05216290_2569"/>
<feature type="binding site" evidence="6">
    <location>
        <position position="48"/>
    </location>
    <ligand>
        <name>Zn(2+)</name>
        <dbReference type="ChEBI" id="CHEBI:29105"/>
    </ligand>
</feature>
<dbReference type="PROSITE" id="PS00704">
    <property type="entry name" value="PROK_CO2_ANHYDRASE_1"/>
    <property type="match status" value="1"/>
</dbReference>
<dbReference type="SUPFAM" id="SSF53056">
    <property type="entry name" value="beta-carbonic anhydrase, cab"/>
    <property type="match status" value="1"/>
</dbReference>
<comment type="similarity">
    <text evidence="1 7">Belongs to the beta-class carbonic anhydrase family.</text>
</comment>
<evidence type="ECO:0000313" key="8">
    <source>
        <dbReference type="EMBL" id="SEW29608.1"/>
    </source>
</evidence>
<dbReference type="PROSITE" id="PS00705">
    <property type="entry name" value="PROK_CO2_ANHYDRASE_2"/>
    <property type="match status" value="1"/>
</dbReference>
<organism evidence="8 9">
    <name type="scientific">Roseivirga pacifica</name>
    <dbReference type="NCBI Taxonomy" id="1267423"/>
    <lineage>
        <taxon>Bacteria</taxon>
        <taxon>Pseudomonadati</taxon>
        <taxon>Bacteroidota</taxon>
        <taxon>Cytophagia</taxon>
        <taxon>Cytophagales</taxon>
        <taxon>Roseivirgaceae</taxon>
        <taxon>Roseivirga</taxon>
    </lineage>
</organism>
<evidence type="ECO:0000256" key="3">
    <source>
        <dbReference type="ARBA" id="ARBA00022833"/>
    </source>
</evidence>
<keyword evidence="3 6" id="KW-0862">Zinc</keyword>
<dbReference type="PANTHER" id="PTHR11002:SF79">
    <property type="entry name" value="CARBONIC ANHYDRASE 2"/>
    <property type="match status" value="1"/>
</dbReference>
<dbReference type="OrthoDB" id="9797527at2"/>
<evidence type="ECO:0000256" key="5">
    <source>
        <dbReference type="ARBA" id="ARBA00048348"/>
    </source>
</evidence>